<feature type="binding site" evidence="12">
    <location>
        <position position="203"/>
    </location>
    <ligand>
        <name>Mn(2+)</name>
        <dbReference type="ChEBI" id="CHEBI:29035"/>
        <label>1</label>
    </ligand>
</feature>
<dbReference type="GO" id="GO:0005525">
    <property type="term" value="F:GTP binding"/>
    <property type="evidence" value="ECO:0007669"/>
    <property type="project" value="UniProtKB-KW"/>
</dbReference>
<dbReference type="FunFam" id="3.90.1860.10:FF:000001">
    <property type="entry name" value="tRNA-splicing ligase RtcB homolog"/>
    <property type="match status" value="1"/>
</dbReference>
<dbReference type="STRING" id="486698.AWC22_18035"/>
<comment type="catalytic activity">
    <reaction evidence="8">
        <text>a 3'-end 3'-phospho-ribonucleotide-RNA + a 5'-end dephospho-ribonucleoside-RNA + GTP = a ribonucleotidyl-ribonucleotide-RNA + GMP + diphosphate</text>
        <dbReference type="Rhea" id="RHEA:68076"/>
        <dbReference type="Rhea" id="RHEA-COMP:10463"/>
        <dbReference type="Rhea" id="RHEA-COMP:13936"/>
        <dbReference type="Rhea" id="RHEA-COMP:17355"/>
        <dbReference type="ChEBI" id="CHEBI:33019"/>
        <dbReference type="ChEBI" id="CHEBI:37565"/>
        <dbReference type="ChEBI" id="CHEBI:58115"/>
        <dbReference type="ChEBI" id="CHEBI:83062"/>
        <dbReference type="ChEBI" id="CHEBI:138284"/>
        <dbReference type="ChEBI" id="CHEBI:173118"/>
        <dbReference type="EC" id="6.5.1.8"/>
    </reaction>
</comment>
<dbReference type="PANTHER" id="PTHR11118">
    <property type="entry name" value="RNA-SPLICING LIGASE RTCB HOMOLOG"/>
    <property type="match status" value="1"/>
</dbReference>
<keyword evidence="6 11" id="KW-0342">GTP-binding</keyword>
<dbReference type="PROSITE" id="PS01288">
    <property type="entry name" value="UPF0027"/>
    <property type="match status" value="1"/>
</dbReference>
<feature type="binding site" evidence="11">
    <location>
        <begin position="202"/>
        <end position="206"/>
    </location>
    <ligand>
        <name>GMP</name>
        <dbReference type="ChEBI" id="CHEBI:58115"/>
    </ligand>
</feature>
<dbReference type="Gene3D" id="3.90.1860.10">
    <property type="entry name" value="tRNA-splicing ligase RtcB"/>
    <property type="match status" value="1"/>
</dbReference>
<feature type="binding site" evidence="12">
    <location>
        <position position="234"/>
    </location>
    <ligand>
        <name>Mn(2+)</name>
        <dbReference type="ChEBI" id="CHEBI:29035"/>
        <label>2</label>
    </ligand>
</feature>
<keyword evidence="3 12" id="KW-0479">Metal-binding</keyword>
<evidence type="ECO:0000256" key="5">
    <source>
        <dbReference type="ARBA" id="ARBA00022800"/>
    </source>
</evidence>
<dbReference type="PANTHER" id="PTHR11118:SF1">
    <property type="entry name" value="RNA-SPLICING LIGASE RTCB HOMOLOG"/>
    <property type="match status" value="1"/>
</dbReference>
<organism evidence="14 15">
    <name type="scientific">Mycobacterium riyadhense</name>
    <dbReference type="NCBI Taxonomy" id="486698"/>
    <lineage>
        <taxon>Bacteria</taxon>
        <taxon>Bacillati</taxon>
        <taxon>Actinomycetota</taxon>
        <taxon>Actinomycetes</taxon>
        <taxon>Mycobacteriales</taxon>
        <taxon>Mycobacteriaceae</taxon>
        <taxon>Mycobacterium</taxon>
    </lineage>
</organism>
<dbReference type="GO" id="GO:0003972">
    <property type="term" value="F:RNA ligase (ATP) activity"/>
    <property type="evidence" value="ECO:0007669"/>
    <property type="project" value="TreeGrafter"/>
</dbReference>
<dbReference type="EMBL" id="LQPQ01000066">
    <property type="protein sequence ID" value="ORW80333.1"/>
    <property type="molecule type" value="Genomic_DNA"/>
</dbReference>
<dbReference type="GO" id="GO:0170057">
    <property type="term" value="F:RNA ligase (GTP) activity"/>
    <property type="evidence" value="ECO:0007669"/>
    <property type="project" value="UniProtKB-EC"/>
</dbReference>
<accession>A0A1X2CWT1</accession>
<evidence type="ECO:0000256" key="1">
    <source>
        <dbReference type="ARBA" id="ARBA00008071"/>
    </source>
</evidence>
<dbReference type="GO" id="GO:0006396">
    <property type="term" value="P:RNA processing"/>
    <property type="evidence" value="ECO:0007669"/>
    <property type="project" value="InterPro"/>
</dbReference>
<feature type="binding site" evidence="11">
    <location>
        <position position="472"/>
    </location>
    <ligand>
        <name>GMP</name>
        <dbReference type="ChEBI" id="CHEBI:58115"/>
    </ligand>
</feature>
<protein>
    <recommendedName>
        <fullName evidence="13">tRNA-splicing ligase RtcB</fullName>
        <ecNumber evidence="13">6.5.1.-</ecNumber>
    </recommendedName>
</protein>
<keyword evidence="5" id="KW-0692">RNA repair</keyword>
<feature type="binding site" evidence="12">
    <location>
        <position position="323"/>
    </location>
    <ligand>
        <name>Mn(2+)</name>
        <dbReference type="ChEBI" id="CHEBI:29035"/>
        <label>2</label>
    </ligand>
</feature>
<gene>
    <name evidence="13" type="primary">rtcB</name>
    <name evidence="14" type="ORF">AWC22_18035</name>
</gene>
<dbReference type="OrthoDB" id="9802323at2"/>
<keyword evidence="15" id="KW-1185">Reference proteome</keyword>
<sequence>MKIVQETPYRFRIAQEGSMRVPGIVFASESILPDQPGDMALTQVANVAALPGIVGASYAMPDVHWGYGFPIGGVAATDIDAGGVVSPGGVGFDISCGVRLLVCRDLDRDRLRPRIRAVLDDLDRAIPRGVGSGGVWRLPNRVALQAVLIGGARFAVEQGHGVARDLERCEDGGALEGADTATISDRAVERGLGQIGSLGSGNHFLEVQAVDRIYDRDAAAQMGLADGAVCVMIHTGSRGLGHQICTDHVQKMEKAMSRYNIAVPDRQLACAPVRSPEGQAYLAAMSAAANYGRANRQLLTEATRRVFEAHTGASLDLLYDVSHNLAKIEAHPVDGRSRTLCVHRKGATRSLPPHHPELPAALAEVGQPVLIPGTMGTASYVLAGVPDNPAFYSTAHGAGRLQSRHLAARHTSGAALRGILERRGILVRGSSTRGLAEEKPEAYKDIDAVVEVSHHAGLADKVARLVPLGVVKG</sequence>
<proteinExistence type="inferred from homology"/>
<evidence type="ECO:0000256" key="8">
    <source>
        <dbReference type="ARBA" id="ARBA00047746"/>
    </source>
</evidence>
<dbReference type="Pfam" id="PF01139">
    <property type="entry name" value="RtcB"/>
    <property type="match status" value="1"/>
</dbReference>
<comment type="cofactor">
    <cofactor evidence="12 13">
        <name>Mn(2+)</name>
        <dbReference type="ChEBI" id="CHEBI:29035"/>
    </cofactor>
    <text evidence="12 13">Binds 2 manganese ions per subunit.</text>
</comment>
<dbReference type="SUPFAM" id="SSF103365">
    <property type="entry name" value="Hypothetical protein PH1602"/>
    <property type="match status" value="1"/>
</dbReference>
<name>A0A1X2CWT1_9MYCO</name>
<keyword evidence="4 11" id="KW-0547">Nucleotide-binding</keyword>
<evidence type="ECO:0000256" key="4">
    <source>
        <dbReference type="ARBA" id="ARBA00022741"/>
    </source>
</evidence>
<keyword evidence="2 13" id="KW-0436">Ligase</keyword>
<feature type="binding site" evidence="12">
    <location>
        <position position="93"/>
    </location>
    <ligand>
        <name>Mn(2+)</name>
        <dbReference type="ChEBI" id="CHEBI:29035"/>
        <label>1</label>
    </ligand>
</feature>
<evidence type="ECO:0000256" key="11">
    <source>
        <dbReference type="PIRSR" id="PIRSR601233-2"/>
    </source>
</evidence>
<comment type="caution">
    <text evidence="14">The sequence shown here is derived from an EMBL/GenBank/DDBJ whole genome shotgun (WGS) entry which is preliminary data.</text>
</comment>
<comment type="similarity">
    <text evidence="1 13">Belongs to the RtcB family.</text>
</comment>
<evidence type="ECO:0000256" key="10">
    <source>
        <dbReference type="PIRSR" id="PIRSR601233-1"/>
    </source>
</evidence>
<evidence type="ECO:0000313" key="15">
    <source>
        <dbReference type="Proteomes" id="UP000193087"/>
    </source>
</evidence>
<dbReference type="RefSeq" id="WP_085250369.1">
    <property type="nucleotide sequence ID" value="NZ_CAJMWJ010000001.1"/>
</dbReference>
<dbReference type="Proteomes" id="UP000193087">
    <property type="component" value="Unassembled WGS sequence"/>
</dbReference>
<evidence type="ECO:0000313" key="14">
    <source>
        <dbReference type="EMBL" id="ORW80333.1"/>
    </source>
</evidence>
<evidence type="ECO:0000256" key="9">
    <source>
        <dbReference type="ARBA" id="ARBA00049514"/>
    </source>
</evidence>
<dbReference type="GO" id="GO:0042245">
    <property type="term" value="P:RNA repair"/>
    <property type="evidence" value="ECO:0007669"/>
    <property type="project" value="UniProtKB-KW"/>
</dbReference>
<feature type="binding site" evidence="11">
    <location>
        <position position="379"/>
    </location>
    <ligand>
        <name>GMP</name>
        <dbReference type="ChEBI" id="CHEBI:58115"/>
    </ligand>
</feature>
<dbReference type="InterPro" id="IPR001233">
    <property type="entry name" value="RtcB"/>
</dbReference>
<evidence type="ECO:0000256" key="3">
    <source>
        <dbReference type="ARBA" id="ARBA00022723"/>
    </source>
</evidence>
<dbReference type="AlphaFoldDB" id="A0A1X2CWT1"/>
<feature type="binding site" evidence="11">
    <location>
        <begin position="372"/>
        <end position="375"/>
    </location>
    <ligand>
        <name>GMP</name>
        <dbReference type="ChEBI" id="CHEBI:58115"/>
    </ligand>
</feature>
<evidence type="ECO:0000256" key="13">
    <source>
        <dbReference type="RuleBase" id="RU371113"/>
    </source>
</evidence>
<evidence type="ECO:0000256" key="2">
    <source>
        <dbReference type="ARBA" id="ARBA00022598"/>
    </source>
</evidence>
<keyword evidence="7 12" id="KW-0464">Manganese</keyword>
<reference evidence="14 15" key="1">
    <citation type="submission" date="2016-01" db="EMBL/GenBank/DDBJ databases">
        <title>The new phylogeny of the genus Mycobacterium.</title>
        <authorList>
            <person name="Tarcisio F."/>
            <person name="Conor M."/>
            <person name="Antonella G."/>
            <person name="Elisabetta G."/>
            <person name="Giulia F.S."/>
            <person name="Sara T."/>
            <person name="Anna F."/>
            <person name="Clotilde B."/>
            <person name="Roberto B."/>
            <person name="Veronica D.S."/>
            <person name="Fabio R."/>
            <person name="Monica P."/>
            <person name="Olivier J."/>
            <person name="Enrico T."/>
            <person name="Nicola S."/>
        </authorList>
    </citation>
    <scope>NUCLEOTIDE SEQUENCE [LARGE SCALE GENOMIC DNA]</scope>
    <source>
        <strain evidence="14 15">DSM 45176</strain>
    </source>
</reference>
<comment type="subunit">
    <text evidence="13">Monomer.</text>
</comment>
<evidence type="ECO:0000256" key="7">
    <source>
        <dbReference type="ARBA" id="ARBA00023211"/>
    </source>
</evidence>
<feature type="active site" description="GMP-histidine intermediate" evidence="10">
    <location>
        <position position="396"/>
    </location>
</feature>
<dbReference type="GO" id="GO:0046872">
    <property type="term" value="F:metal ion binding"/>
    <property type="evidence" value="ECO:0007669"/>
    <property type="project" value="UniProtKB-UniRule"/>
</dbReference>
<dbReference type="GeneID" id="93492328"/>
<feature type="binding site" evidence="11">
    <location>
        <begin position="323"/>
        <end position="324"/>
    </location>
    <ligand>
        <name>GMP</name>
        <dbReference type="ChEBI" id="CHEBI:58115"/>
    </ligand>
</feature>
<dbReference type="EC" id="6.5.1.-" evidence="13"/>
<comment type="catalytic activity">
    <reaction evidence="9">
        <text>a 3'-end 2',3'-cyclophospho-ribonucleotide-RNA + a 5'-end dephospho-ribonucleoside-RNA + GTP + H2O = a ribonucleotidyl-ribonucleotide-RNA + GMP + diphosphate + H(+)</text>
        <dbReference type="Rhea" id="RHEA:68080"/>
        <dbReference type="Rhea" id="RHEA-COMP:10464"/>
        <dbReference type="Rhea" id="RHEA-COMP:13936"/>
        <dbReference type="Rhea" id="RHEA-COMP:17355"/>
        <dbReference type="ChEBI" id="CHEBI:15377"/>
        <dbReference type="ChEBI" id="CHEBI:15378"/>
        <dbReference type="ChEBI" id="CHEBI:33019"/>
        <dbReference type="ChEBI" id="CHEBI:37565"/>
        <dbReference type="ChEBI" id="CHEBI:58115"/>
        <dbReference type="ChEBI" id="CHEBI:83064"/>
        <dbReference type="ChEBI" id="CHEBI:138284"/>
        <dbReference type="ChEBI" id="CHEBI:173118"/>
        <dbReference type="EC" id="6.5.1.8"/>
    </reaction>
</comment>
<dbReference type="InterPro" id="IPR036025">
    <property type="entry name" value="RtcB-like_sf"/>
</dbReference>
<evidence type="ECO:0000256" key="6">
    <source>
        <dbReference type="ARBA" id="ARBA00023134"/>
    </source>
</evidence>
<feature type="binding site" evidence="11">
    <location>
        <begin position="396"/>
        <end position="399"/>
    </location>
    <ligand>
        <name>GMP</name>
        <dbReference type="ChEBI" id="CHEBI:58115"/>
    </ligand>
</feature>
<evidence type="ECO:0000256" key="12">
    <source>
        <dbReference type="PIRSR" id="PIRSR601233-3"/>
    </source>
</evidence>